<dbReference type="SUPFAM" id="SSF47095">
    <property type="entry name" value="HMG-box"/>
    <property type="match status" value="1"/>
</dbReference>
<evidence type="ECO:0000256" key="4">
    <source>
        <dbReference type="SAM" id="MobiDB-lite"/>
    </source>
</evidence>
<dbReference type="PANTHER" id="PTHR10270">
    <property type="entry name" value="SOX TRANSCRIPTION FACTOR"/>
    <property type="match status" value="1"/>
</dbReference>
<feature type="domain" description="HMG box" evidence="5">
    <location>
        <begin position="25"/>
        <end position="92"/>
    </location>
</feature>
<dbReference type="GO" id="GO:0001228">
    <property type="term" value="F:DNA-binding transcription activator activity, RNA polymerase II-specific"/>
    <property type="evidence" value="ECO:0007669"/>
    <property type="project" value="TreeGrafter"/>
</dbReference>
<dbReference type="Gene3D" id="1.10.30.10">
    <property type="entry name" value="High mobility group box domain"/>
    <property type="match status" value="1"/>
</dbReference>
<evidence type="ECO:0000313" key="7">
    <source>
        <dbReference type="Proteomes" id="UP000757232"/>
    </source>
</evidence>
<feature type="compositionally biased region" description="Basic residues" evidence="4">
    <location>
        <begin position="95"/>
        <end position="105"/>
    </location>
</feature>
<dbReference type="Proteomes" id="UP000757232">
    <property type="component" value="Unassembled WGS sequence"/>
</dbReference>
<dbReference type="OrthoDB" id="6247875at2759"/>
<dbReference type="PANTHER" id="PTHR10270:SF161">
    <property type="entry name" value="SEX-DETERMINING REGION Y PROTEIN"/>
    <property type="match status" value="1"/>
</dbReference>
<feature type="region of interest" description="Disordered" evidence="4">
    <location>
        <begin position="95"/>
        <end position="137"/>
    </location>
</feature>
<dbReference type="GO" id="GO:0030154">
    <property type="term" value="P:cell differentiation"/>
    <property type="evidence" value="ECO:0007669"/>
    <property type="project" value="TreeGrafter"/>
</dbReference>
<comment type="caution">
    <text evidence="6">The sequence shown here is derived from an EMBL/GenBank/DDBJ whole genome shotgun (WGS) entry which is preliminary data.</text>
</comment>
<name>A0A9Q5I0S2_SANBA</name>
<evidence type="ECO:0000256" key="1">
    <source>
        <dbReference type="ARBA" id="ARBA00023125"/>
    </source>
</evidence>
<gene>
    <name evidence="6" type="ORF">A7U60_g3267</name>
</gene>
<feature type="compositionally biased region" description="Low complexity" evidence="4">
    <location>
        <begin position="8"/>
        <end position="19"/>
    </location>
</feature>
<evidence type="ECO:0000256" key="3">
    <source>
        <dbReference type="PROSITE-ProRule" id="PRU00267"/>
    </source>
</evidence>
<dbReference type="GO" id="GO:0005634">
    <property type="term" value="C:nucleus"/>
    <property type="evidence" value="ECO:0007669"/>
    <property type="project" value="UniProtKB-UniRule"/>
</dbReference>
<keyword evidence="2" id="KW-0804">Transcription</keyword>
<reference evidence="6" key="1">
    <citation type="submission" date="2016-06" db="EMBL/GenBank/DDBJ databases">
        <title>Draft Genome sequence of the fungus Inonotus baumii.</title>
        <authorList>
            <person name="Zhu H."/>
            <person name="Lin W."/>
        </authorList>
    </citation>
    <scope>NUCLEOTIDE SEQUENCE</scope>
    <source>
        <strain evidence="6">821</strain>
    </source>
</reference>
<dbReference type="SMART" id="SM00398">
    <property type="entry name" value="HMG"/>
    <property type="match status" value="1"/>
</dbReference>
<organism evidence="6 7">
    <name type="scientific">Sanghuangporus baumii</name>
    <name type="common">Phellinus baumii</name>
    <dbReference type="NCBI Taxonomy" id="108892"/>
    <lineage>
        <taxon>Eukaryota</taxon>
        <taxon>Fungi</taxon>
        <taxon>Dikarya</taxon>
        <taxon>Basidiomycota</taxon>
        <taxon>Agaricomycotina</taxon>
        <taxon>Agaricomycetes</taxon>
        <taxon>Hymenochaetales</taxon>
        <taxon>Hymenochaetaceae</taxon>
        <taxon>Sanghuangporus</taxon>
    </lineage>
</organism>
<dbReference type="AlphaFoldDB" id="A0A9Q5I0S2"/>
<dbReference type="EMBL" id="LNZH02000153">
    <property type="protein sequence ID" value="OCB89575.1"/>
    <property type="molecule type" value="Genomic_DNA"/>
</dbReference>
<proteinExistence type="predicted"/>
<evidence type="ECO:0000256" key="2">
    <source>
        <dbReference type="ARBA" id="ARBA00023163"/>
    </source>
</evidence>
<dbReference type="PROSITE" id="PS50118">
    <property type="entry name" value="HMG_BOX_2"/>
    <property type="match status" value="1"/>
</dbReference>
<evidence type="ECO:0000259" key="5">
    <source>
        <dbReference type="PROSITE" id="PS50118"/>
    </source>
</evidence>
<dbReference type="InterPro" id="IPR050140">
    <property type="entry name" value="SRY-related_HMG-box_TF-like"/>
</dbReference>
<sequence length="205" mass="22929">MSSHTRASASSVQASSSSSRPKKNPPRPPNSFICFRSSKQWREVERGIKGRKAKGAASGKAWRNLPPEDRAFYIEMAEAKKREHNLLYPNYEYKPRRRARKKKSPKRDEHARTTEAALDVGNPGPSTSSEYPSMTIDDSNNEVAVDAAGEEESDVPFVDPLLSASDKQSFGYSFYNPTSTSFTVQPATDFQGQFLAFMDQFPSSY</sequence>
<feature type="compositionally biased region" description="Polar residues" evidence="4">
    <location>
        <begin position="124"/>
        <end position="137"/>
    </location>
</feature>
<accession>A0A9Q5I0S2</accession>
<keyword evidence="7" id="KW-1185">Reference proteome</keyword>
<feature type="region of interest" description="Disordered" evidence="4">
    <location>
        <begin position="45"/>
        <end position="64"/>
    </location>
</feature>
<keyword evidence="3" id="KW-0539">Nucleus</keyword>
<feature type="DNA-binding region" description="HMG box" evidence="3">
    <location>
        <begin position="25"/>
        <end position="92"/>
    </location>
</feature>
<dbReference type="Pfam" id="PF00505">
    <property type="entry name" value="HMG_box"/>
    <property type="match status" value="1"/>
</dbReference>
<protein>
    <recommendedName>
        <fullName evidence="5">HMG box domain-containing protein</fullName>
    </recommendedName>
</protein>
<keyword evidence="1 3" id="KW-0238">DNA-binding</keyword>
<dbReference type="InterPro" id="IPR009071">
    <property type="entry name" value="HMG_box_dom"/>
</dbReference>
<feature type="region of interest" description="Disordered" evidence="4">
    <location>
        <begin position="1"/>
        <end position="38"/>
    </location>
</feature>
<dbReference type="InterPro" id="IPR036910">
    <property type="entry name" value="HMG_box_dom_sf"/>
</dbReference>
<evidence type="ECO:0000313" key="6">
    <source>
        <dbReference type="EMBL" id="OCB89575.1"/>
    </source>
</evidence>
<dbReference type="GO" id="GO:0000978">
    <property type="term" value="F:RNA polymerase II cis-regulatory region sequence-specific DNA binding"/>
    <property type="evidence" value="ECO:0007669"/>
    <property type="project" value="TreeGrafter"/>
</dbReference>